<dbReference type="Pfam" id="PF13561">
    <property type="entry name" value="adh_short_C2"/>
    <property type="match status" value="1"/>
</dbReference>
<dbReference type="FunFam" id="3.40.50.720:FF:000084">
    <property type="entry name" value="Short-chain dehydrogenase reductase"/>
    <property type="match status" value="1"/>
</dbReference>
<feature type="domain" description="Ketoreductase" evidence="3">
    <location>
        <begin position="18"/>
        <end position="233"/>
    </location>
</feature>
<dbReference type="Proteomes" id="UP000267187">
    <property type="component" value="Unassembled WGS sequence"/>
</dbReference>
<keyword evidence="5" id="KW-1185">Reference proteome</keyword>
<protein>
    <submittedName>
        <fullName evidence="4">3-oxoacyl-[acyl-carrier protein] reductase</fullName>
    </submittedName>
</protein>
<dbReference type="EMBL" id="REFJ01000001">
    <property type="protein sequence ID" value="RMA82290.1"/>
    <property type="molecule type" value="Genomic_DNA"/>
</dbReference>
<dbReference type="PANTHER" id="PTHR48107:SF7">
    <property type="entry name" value="RE15974P"/>
    <property type="match status" value="1"/>
</dbReference>
<evidence type="ECO:0000256" key="2">
    <source>
        <dbReference type="ARBA" id="ARBA00023002"/>
    </source>
</evidence>
<dbReference type="InterPro" id="IPR057326">
    <property type="entry name" value="KR_dom"/>
</dbReference>
<evidence type="ECO:0000313" key="5">
    <source>
        <dbReference type="Proteomes" id="UP000267187"/>
    </source>
</evidence>
<dbReference type="CDD" id="cd05233">
    <property type="entry name" value="SDR_c"/>
    <property type="match status" value="1"/>
</dbReference>
<evidence type="ECO:0000256" key="1">
    <source>
        <dbReference type="ARBA" id="ARBA00006484"/>
    </source>
</evidence>
<dbReference type="PANTHER" id="PTHR48107">
    <property type="entry name" value="NADPH-DEPENDENT ALDEHYDE REDUCTASE-LIKE PROTEIN, CHLOROPLASTIC-RELATED"/>
    <property type="match status" value="1"/>
</dbReference>
<dbReference type="PRINTS" id="PR00081">
    <property type="entry name" value="GDHRDH"/>
</dbReference>
<dbReference type="GO" id="GO:0016614">
    <property type="term" value="F:oxidoreductase activity, acting on CH-OH group of donors"/>
    <property type="evidence" value="ECO:0007669"/>
    <property type="project" value="UniProtKB-ARBA"/>
</dbReference>
<dbReference type="Gene3D" id="3.40.50.720">
    <property type="entry name" value="NAD(P)-binding Rossmann-like Domain"/>
    <property type="match status" value="1"/>
</dbReference>
<proteinExistence type="inferred from homology"/>
<dbReference type="AlphaFoldDB" id="A0A3M0ABL9"/>
<comment type="similarity">
    <text evidence="1">Belongs to the short-chain dehydrogenases/reductases (SDR) family.</text>
</comment>
<evidence type="ECO:0000313" key="4">
    <source>
        <dbReference type="EMBL" id="RMA82290.1"/>
    </source>
</evidence>
<dbReference type="PRINTS" id="PR00080">
    <property type="entry name" value="SDRFAMILY"/>
</dbReference>
<keyword evidence="2" id="KW-0560">Oxidoreductase</keyword>
<dbReference type="SUPFAM" id="SSF51735">
    <property type="entry name" value="NAD(P)-binding Rossmann-fold domains"/>
    <property type="match status" value="1"/>
</dbReference>
<dbReference type="InterPro" id="IPR036291">
    <property type="entry name" value="NAD(P)-bd_dom_sf"/>
</dbReference>
<evidence type="ECO:0000259" key="3">
    <source>
        <dbReference type="SMART" id="SM00822"/>
    </source>
</evidence>
<organism evidence="4 5">
    <name type="scientific">Umboniibacter marinipuniceus</name>
    <dbReference type="NCBI Taxonomy" id="569599"/>
    <lineage>
        <taxon>Bacteria</taxon>
        <taxon>Pseudomonadati</taxon>
        <taxon>Pseudomonadota</taxon>
        <taxon>Gammaproteobacteria</taxon>
        <taxon>Cellvibrionales</taxon>
        <taxon>Cellvibrionaceae</taxon>
        <taxon>Umboniibacter</taxon>
    </lineage>
</organism>
<comment type="caution">
    <text evidence="4">The sequence shown here is derived from an EMBL/GenBank/DDBJ whole genome shotgun (WGS) entry which is preliminary data.</text>
</comment>
<dbReference type="NCBIfam" id="NF005559">
    <property type="entry name" value="PRK07231.1"/>
    <property type="match status" value="1"/>
</dbReference>
<dbReference type="SMART" id="SM00822">
    <property type="entry name" value="PKS_KR"/>
    <property type="match status" value="1"/>
</dbReference>
<sequence>MNRNFSTDLDIAMKLKNKVAIVSGGSRDIGKSISLKLASEGAKVVVNYYGNQENAERTLAEIREAGGEAIIVKADVTTADGAQSLVDAALENFGDTVDILVNVAGGLVARKPLLEMDEDFFDQVLRLNLHSTFLLTKAVVPVMRNGASIINLASQAGRDGGGPGASAYATSKGAVMTFTRAMAKELGPQGIRVNAICPGMISTTFHDTFTQDNVRSNVANSTPLKREGHPDEMGDVVAFLASTDSSFLTGVNLDTNGGLLFS</sequence>
<reference evidence="4 5" key="1">
    <citation type="submission" date="2018-10" db="EMBL/GenBank/DDBJ databases">
        <title>Genomic Encyclopedia of Type Strains, Phase IV (KMG-IV): sequencing the most valuable type-strain genomes for metagenomic binning, comparative biology and taxonomic classification.</title>
        <authorList>
            <person name="Goeker M."/>
        </authorList>
    </citation>
    <scope>NUCLEOTIDE SEQUENCE [LARGE SCALE GENOMIC DNA]</scope>
    <source>
        <strain evidence="4 5">DSM 25080</strain>
    </source>
</reference>
<gene>
    <name evidence="4" type="ORF">DFR27_0238</name>
</gene>
<name>A0A3M0ABL9_9GAMM</name>
<accession>A0A3M0ABL9</accession>
<dbReference type="InterPro" id="IPR002347">
    <property type="entry name" value="SDR_fam"/>
</dbReference>